<evidence type="ECO:0000313" key="2">
    <source>
        <dbReference type="Proteomes" id="UP000250235"/>
    </source>
</evidence>
<proteinExistence type="predicted"/>
<evidence type="ECO:0000313" key="1">
    <source>
        <dbReference type="EMBL" id="KZV14894.1"/>
    </source>
</evidence>
<gene>
    <name evidence="1" type="ORF">F511_08534</name>
</gene>
<name>A0A2Z7A029_9LAMI</name>
<protein>
    <submittedName>
        <fullName evidence="1">Nuclear transcription factor Y subunit C-1-like</fullName>
    </submittedName>
</protein>
<sequence length="932" mass="99696">MRAASRSVGLCAMLPNPFHIGPRFPHERSHHIVDTGHDRRGSAPAEPPRRAHLAAVRAGRRAGVLRLRGVRVPHAATGRAVLSAGHRAVAGRYQGLRHLRGRLPGAPAGRHRDGAFRRPLGAQAHVRAQRVPDGAAHLGDRPAAHLRAGRHAGAAAVAAAAHRAGHRGGRRGAGRLGIRGRARTGRARGLCLRQPYRGVDRGHPGRLAAGGLAQRTAGCGATAGLGLAAAVPARRGVRLRGGMAAPLAQRNAGVRGNARAQAAQPRAAAARGAGGAPARCRGVDAGDLDAHRGGGGADPDAAVAGAEKLRHSAEAGLPRQCAGRLRAHCGLHALRLAGRPPRRTADPVDWFAAADRRHLDAVRRSRRGRRAFPVAVCAGRAAGGRGRRGAGGDGAGVPAAGALLRPVVLVQRGLCRVRRRHRRDDRLAGRACRTHGARVLRGRHGAGERGRERMAAAAPKGGLELQLLRGAEVVHHRRHALEAGMQAEWVSTFTAIGNPGFAFLRHIAVRLRTVAGAAAGPCRGLAHVTLFSSGTGATVCGHRMLRYPFLAMIAWIGPCVAFAQEPPPPPPPAEAMPVTQPAIHGVDPLPEPAIRAIYAAYTHYDVVAMDAAHGNQNLDNFILELLGDPQFPGKINDIVVECGNSLYQPVLDRYISGKNVELAEIEKVWRDTTQSMCAVSSFYAQLFPLIRRLNQRLPPDRRVRVLAGDVPINWAVVRTRNDLLHAPQDRDGTIASIMEKEVLSKHRKALMLFGTDHLYHGAMPPLNDLSAVARYEKRYPGVTFVIADHTGFGNQTPYARFNDEFESRMKSWPIPSLVPKLAGTWLADVLNKTESAGVVTAMHQVNGKVVTQTVAVGGGRKFETMVDGYLYLGPRDLLLGETVPANVLLDKKFMAEMRRRAVLMQMPSVTDQADPDKVEAAGYEPFFDPNGP</sequence>
<organism evidence="1 2">
    <name type="scientific">Dorcoceras hygrometricum</name>
    <dbReference type="NCBI Taxonomy" id="472368"/>
    <lineage>
        <taxon>Eukaryota</taxon>
        <taxon>Viridiplantae</taxon>
        <taxon>Streptophyta</taxon>
        <taxon>Embryophyta</taxon>
        <taxon>Tracheophyta</taxon>
        <taxon>Spermatophyta</taxon>
        <taxon>Magnoliopsida</taxon>
        <taxon>eudicotyledons</taxon>
        <taxon>Gunneridae</taxon>
        <taxon>Pentapetalae</taxon>
        <taxon>asterids</taxon>
        <taxon>lamiids</taxon>
        <taxon>Lamiales</taxon>
        <taxon>Gesneriaceae</taxon>
        <taxon>Didymocarpoideae</taxon>
        <taxon>Trichosporeae</taxon>
        <taxon>Loxocarpinae</taxon>
        <taxon>Dorcoceras</taxon>
    </lineage>
</organism>
<dbReference type="AlphaFoldDB" id="A0A2Z7A029"/>
<dbReference type="EMBL" id="KV020168">
    <property type="protein sequence ID" value="KZV14894.1"/>
    <property type="molecule type" value="Genomic_DNA"/>
</dbReference>
<keyword evidence="2" id="KW-1185">Reference proteome</keyword>
<reference evidence="1 2" key="1">
    <citation type="journal article" date="2015" name="Proc. Natl. Acad. Sci. U.S.A.">
        <title>The resurrection genome of Boea hygrometrica: A blueprint for survival of dehydration.</title>
        <authorList>
            <person name="Xiao L."/>
            <person name="Yang G."/>
            <person name="Zhang L."/>
            <person name="Yang X."/>
            <person name="Zhao S."/>
            <person name="Ji Z."/>
            <person name="Zhou Q."/>
            <person name="Hu M."/>
            <person name="Wang Y."/>
            <person name="Chen M."/>
            <person name="Xu Y."/>
            <person name="Jin H."/>
            <person name="Xiao X."/>
            <person name="Hu G."/>
            <person name="Bao F."/>
            <person name="Hu Y."/>
            <person name="Wan P."/>
            <person name="Li L."/>
            <person name="Deng X."/>
            <person name="Kuang T."/>
            <person name="Xiang C."/>
            <person name="Zhu J.K."/>
            <person name="Oliver M.J."/>
            <person name="He Y."/>
        </authorList>
    </citation>
    <scope>NUCLEOTIDE SEQUENCE [LARGE SCALE GENOMIC DNA]</scope>
    <source>
        <strain evidence="2">cv. XS01</strain>
    </source>
</reference>
<accession>A0A2Z7A029</accession>
<dbReference type="Proteomes" id="UP000250235">
    <property type="component" value="Unassembled WGS sequence"/>
</dbReference>